<reference evidence="1" key="1">
    <citation type="submission" date="2019-08" db="EMBL/GenBank/DDBJ databases">
        <authorList>
            <person name="Kucharzyk K."/>
            <person name="Murdoch R.W."/>
            <person name="Higgins S."/>
            <person name="Loffler F."/>
        </authorList>
    </citation>
    <scope>NUCLEOTIDE SEQUENCE</scope>
</reference>
<dbReference type="EMBL" id="VSSQ01120732">
    <property type="protein sequence ID" value="MPN53534.1"/>
    <property type="molecule type" value="Genomic_DNA"/>
</dbReference>
<proteinExistence type="predicted"/>
<gene>
    <name evidence="1" type="ORF">SDC9_201198</name>
</gene>
<name>A0A645IZ55_9ZZZZ</name>
<comment type="caution">
    <text evidence="1">The sequence shown here is derived from an EMBL/GenBank/DDBJ whole genome shotgun (WGS) entry which is preliminary data.</text>
</comment>
<dbReference type="AlphaFoldDB" id="A0A645IZ55"/>
<evidence type="ECO:0000313" key="1">
    <source>
        <dbReference type="EMBL" id="MPN53534.1"/>
    </source>
</evidence>
<accession>A0A645IZ55</accession>
<protein>
    <submittedName>
        <fullName evidence="1">Uncharacterized protein</fullName>
    </submittedName>
</protein>
<sequence length="99" mass="10929">MFGLFFKARKTDVAVAARVFLEILLVILLGRDEISKLLHVGCNGIFVFFLLCFDHAADDRQVGVVNIINTAPVLGAFIGPLTVDGCRVDHREEMGQKLL</sequence>
<organism evidence="1">
    <name type="scientific">bioreactor metagenome</name>
    <dbReference type="NCBI Taxonomy" id="1076179"/>
    <lineage>
        <taxon>unclassified sequences</taxon>
        <taxon>metagenomes</taxon>
        <taxon>ecological metagenomes</taxon>
    </lineage>
</organism>